<feature type="domain" description="GST N-terminal" evidence="9">
    <location>
        <begin position="27"/>
        <end position="107"/>
    </location>
</feature>
<evidence type="ECO:0000256" key="6">
    <source>
        <dbReference type="ARBA" id="ARBA00025743"/>
    </source>
</evidence>
<dbReference type="InterPro" id="IPR045074">
    <property type="entry name" value="GST_C_Tau"/>
</dbReference>
<dbReference type="AlphaFoldDB" id="R0I4P1"/>
<evidence type="ECO:0000259" key="9">
    <source>
        <dbReference type="PROSITE" id="PS50404"/>
    </source>
</evidence>
<dbReference type="InterPro" id="IPR040079">
    <property type="entry name" value="Glutathione_S-Trfase"/>
</dbReference>
<evidence type="ECO:0000256" key="4">
    <source>
        <dbReference type="ARBA" id="ARBA00022575"/>
    </source>
</evidence>
<dbReference type="InterPro" id="IPR004045">
    <property type="entry name" value="Glutathione_S-Trfase_N"/>
</dbReference>
<dbReference type="PROSITE" id="PS50404">
    <property type="entry name" value="GST_NTER"/>
    <property type="match status" value="1"/>
</dbReference>
<accession>R0I4P1</accession>
<keyword evidence="12" id="KW-1185">Reference proteome</keyword>
<organism evidence="11 12">
    <name type="scientific">Capsella rubella</name>
    <dbReference type="NCBI Taxonomy" id="81985"/>
    <lineage>
        <taxon>Eukaryota</taxon>
        <taxon>Viridiplantae</taxon>
        <taxon>Streptophyta</taxon>
        <taxon>Embryophyta</taxon>
        <taxon>Tracheophyta</taxon>
        <taxon>Spermatophyta</taxon>
        <taxon>Magnoliopsida</taxon>
        <taxon>eudicotyledons</taxon>
        <taxon>Gunneridae</taxon>
        <taxon>Pentapetalae</taxon>
        <taxon>rosids</taxon>
        <taxon>malvids</taxon>
        <taxon>Brassicales</taxon>
        <taxon>Brassicaceae</taxon>
        <taxon>Camelineae</taxon>
        <taxon>Capsella</taxon>
    </lineage>
</organism>
<dbReference type="SUPFAM" id="SSF47616">
    <property type="entry name" value="GST C-terminal domain-like"/>
    <property type="match status" value="1"/>
</dbReference>
<comment type="subcellular location">
    <subcellularLocation>
        <location evidence="1">Cytoplasm</location>
        <location evidence="1">Cytosol</location>
    </subcellularLocation>
</comment>
<proteinExistence type="inferred from homology"/>
<comment type="catalytic activity">
    <reaction evidence="7">
        <text>RX + glutathione = an S-substituted glutathione + a halide anion + H(+)</text>
        <dbReference type="Rhea" id="RHEA:16437"/>
        <dbReference type="ChEBI" id="CHEBI:15378"/>
        <dbReference type="ChEBI" id="CHEBI:16042"/>
        <dbReference type="ChEBI" id="CHEBI:17792"/>
        <dbReference type="ChEBI" id="CHEBI:57925"/>
        <dbReference type="ChEBI" id="CHEBI:90779"/>
        <dbReference type="EC" id="2.5.1.18"/>
    </reaction>
</comment>
<protein>
    <recommendedName>
        <fullName evidence="2">glutathione transferase</fullName>
        <ecNumber evidence="2">2.5.1.18</ecNumber>
    </recommendedName>
</protein>
<evidence type="ECO:0000313" key="12">
    <source>
        <dbReference type="Proteomes" id="UP000029121"/>
    </source>
</evidence>
<dbReference type="CDD" id="cd03058">
    <property type="entry name" value="GST_N_Tau"/>
    <property type="match status" value="1"/>
</dbReference>
<dbReference type="InterPro" id="IPR045073">
    <property type="entry name" value="Omega/Tau-like"/>
</dbReference>
<dbReference type="PROSITE" id="PS50405">
    <property type="entry name" value="GST_CTER"/>
    <property type="match status" value="1"/>
</dbReference>
<dbReference type="SFLD" id="SFLDS00019">
    <property type="entry name" value="Glutathione_Transferase_(cytos"/>
    <property type="match status" value="1"/>
</dbReference>
<dbReference type="PANTHER" id="PTHR11260:SF676">
    <property type="entry name" value="GLUTATHIONE S-TRANSFERASE U8"/>
    <property type="match status" value="1"/>
</dbReference>
<dbReference type="Proteomes" id="UP000029121">
    <property type="component" value="Unassembled WGS sequence"/>
</dbReference>
<dbReference type="InterPro" id="IPR036282">
    <property type="entry name" value="Glutathione-S-Trfase_C_sf"/>
</dbReference>
<name>R0I4P1_9BRAS</name>
<dbReference type="Gene3D" id="3.40.30.10">
    <property type="entry name" value="Glutaredoxin"/>
    <property type="match status" value="1"/>
</dbReference>
<dbReference type="EMBL" id="KB870807">
    <property type="protein sequence ID" value="EOA31308.1"/>
    <property type="molecule type" value="Genomic_DNA"/>
</dbReference>
<dbReference type="InterPro" id="IPR004046">
    <property type="entry name" value="GST_C"/>
</dbReference>
<dbReference type="EC" id="2.5.1.18" evidence="2"/>
<evidence type="ECO:0000256" key="5">
    <source>
        <dbReference type="ARBA" id="ARBA00022679"/>
    </source>
</evidence>
<dbReference type="KEGG" id="crb:17893835"/>
<dbReference type="InterPro" id="IPR010987">
    <property type="entry name" value="Glutathione-S-Trfase_C-like"/>
</dbReference>
<dbReference type="eggNOG" id="KOG0406">
    <property type="taxonomic scope" value="Eukaryota"/>
</dbReference>
<dbReference type="SUPFAM" id="SSF52833">
    <property type="entry name" value="Thioredoxin-like"/>
    <property type="match status" value="1"/>
</dbReference>
<dbReference type="PANTHER" id="PTHR11260">
    <property type="entry name" value="GLUTATHIONE S-TRANSFERASE, GST, SUPERFAMILY, GST DOMAIN CONTAINING"/>
    <property type="match status" value="1"/>
</dbReference>
<evidence type="ECO:0000259" key="10">
    <source>
        <dbReference type="PROSITE" id="PS50405"/>
    </source>
</evidence>
<dbReference type="Pfam" id="PF00043">
    <property type="entry name" value="GST_C"/>
    <property type="match status" value="1"/>
</dbReference>
<evidence type="ECO:0000256" key="2">
    <source>
        <dbReference type="ARBA" id="ARBA00012452"/>
    </source>
</evidence>
<dbReference type="GO" id="GO:0006749">
    <property type="term" value="P:glutathione metabolic process"/>
    <property type="evidence" value="ECO:0007669"/>
    <property type="project" value="InterPro"/>
</dbReference>
<dbReference type="GO" id="GO:0004364">
    <property type="term" value="F:glutathione transferase activity"/>
    <property type="evidence" value="ECO:0007669"/>
    <property type="project" value="UniProtKB-EC"/>
</dbReference>
<feature type="domain" description="GST C-terminal" evidence="10">
    <location>
        <begin position="113"/>
        <end position="240"/>
    </location>
</feature>
<evidence type="ECO:0000256" key="1">
    <source>
        <dbReference type="ARBA" id="ARBA00004514"/>
    </source>
</evidence>
<dbReference type="SFLD" id="SFLDG00358">
    <property type="entry name" value="Main_(cytGST)"/>
    <property type="match status" value="1"/>
</dbReference>
<dbReference type="FunFam" id="1.20.1050.10:FF:000012">
    <property type="entry name" value="Tau class glutathione S-transferase"/>
    <property type="match status" value="1"/>
</dbReference>
<dbReference type="Gene3D" id="1.20.1050.10">
    <property type="match status" value="1"/>
</dbReference>
<dbReference type="Pfam" id="PF02798">
    <property type="entry name" value="GST_N"/>
    <property type="match status" value="1"/>
</dbReference>
<dbReference type="CDD" id="cd03185">
    <property type="entry name" value="GST_C_Tau"/>
    <property type="match status" value="1"/>
</dbReference>
<dbReference type="GO" id="GO:0005829">
    <property type="term" value="C:cytosol"/>
    <property type="evidence" value="ECO:0007669"/>
    <property type="project" value="UniProtKB-SubCell"/>
</dbReference>
<feature type="region of interest" description="Disordered" evidence="8">
    <location>
        <begin position="1"/>
        <end position="22"/>
    </location>
</feature>
<comment type="similarity">
    <text evidence="6">Belongs to the GST superfamily. Tau family.</text>
</comment>
<feature type="non-terminal residue" evidence="11">
    <location>
        <position position="1"/>
    </location>
</feature>
<evidence type="ECO:0000256" key="3">
    <source>
        <dbReference type="ARBA" id="ARBA00022490"/>
    </source>
</evidence>
<keyword evidence="4" id="KW-0216">Detoxification</keyword>
<evidence type="ECO:0000256" key="7">
    <source>
        <dbReference type="ARBA" id="ARBA00047960"/>
    </source>
</evidence>
<evidence type="ECO:0000256" key="8">
    <source>
        <dbReference type="SAM" id="MobiDB-lite"/>
    </source>
</evidence>
<dbReference type="GO" id="GO:0009407">
    <property type="term" value="P:toxin catabolic process"/>
    <property type="evidence" value="ECO:0007669"/>
    <property type="project" value="UniProtKB-ARBA"/>
</dbReference>
<reference evidence="12" key="1">
    <citation type="journal article" date="2013" name="Nat. Genet.">
        <title>The Capsella rubella genome and the genomic consequences of rapid mating system evolution.</title>
        <authorList>
            <person name="Slotte T."/>
            <person name="Hazzouri K.M."/>
            <person name="Agren J.A."/>
            <person name="Koenig D."/>
            <person name="Maumus F."/>
            <person name="Guo Y.L."/>
            <person name="Steige K."/>
            <person name="Platts A.E."/>
            <person name="Escobar J.S."/>
            <person name="Newman L.K."/>
            <person name="Wang W."/>
            <person name="Mandakova T."/>
            <person name="Vello E."/>
            <person name="Smith L.M."/>
            <person name="Henz S.R."/>
            <person name="Steffen J."/>
            <person name="Takuno S."/>
            <person name="Brandvain Y."/>
            <person name="Coop G."/>
            <person name="Andolfatto P."/>
            <person name="Hu T.T."/>
            <person name="Blanchette M."/>
            <person name="Clark R.M."/>
            <person name="Quesneville H."/>
            <person name="Nordborg M."/>
            <person name="Gaut B.S."/>
            <person name="Lysak M.A."/>
            <person name="Jenkins J."/>
            <person name="Grimwood J."/>
            <person name="Chapman J."/>
            <person name="Prochnik S."/>
            <person name="Shu S."/>
            <person name="Rokhsar D."/>
            <person name="Schmutz J."/>
            <person name="Weigel D."/>
            <person name="Wright S.I."/>
        </authorList>
    </citation>
    <scope>NUCLEOTIDE SEQUENCE [LARGE SCALE GENOMIC DNA]</scope>
    <source>
        <strain evidence="12">cv. Monte Gargano</strain>
    </source>
</reference>
<keyword evidence="3" id="KW-0963">Cytoplasm</keyword>
<dbReference type="SFLD" id="SFLDG01152">
    <property type="entry name" value="Main.3:_Omega-_and_Tau-like"/>
    <property type="match status" value="1"/>
</dbReference>
<keyword evidence="5" id="KW-0808">Transferase</keyword>
<dbReference type="FunFam" id="3.40.30.10:FF:000014">
    <property type="entry name" value="Tau class glutathione S-transferase"/>
    <property type="match status" value="1"/>
</dbReference>
<sequence>IAQENTYTQTQRTENQTGLTGKMNQEEQVQVLGLWGSPFSKRVEMVLQLKGIPYEYIEEDVYGNKSPMLLKYNPIHKKVPVLVHNGRSIAESLVIVEYIEDTWKTGPTILPQDPYERAMARFWAKYVDEKVMVAMGKAFWGPESEREKERKEAYEGLISLEKEIGDKRFFGGETIGIVDIAADFIGYWLGIVQEVSGVTIMTAEEFPNLKRWSEDFVGNNIIKEVLPPKQKLAALFKTPFRSAATSG</sequence>
<dbReference type="STRING" id="81985.R0I4P1"/>
<gene>
    <name evidence="11" type="ORF">CARUB_v10014479mg</name>
</gene>
<dbReference type="InterPro" id="IPR036249">
    <property type="entry name" value="Thioredoxin-like_sf"/>
</dbReference>
<dbReference type="OrthoDB" id="4951845at2759"/>
<evidence type="ECO:0000313" key="11">
    <source>
        <dbReference type="EMBL" id="EOA31308.1"/>
    </source>
</evidence>